<dbReference type="InterPro" id="IPR001138">
    <property type="entry name" value="Zn2Cys6_DnaBD"/>
</dbReference>
<dbReference type="GO" id="GO:0006351">
    <property type="term" value="P:DNA-templated transcription"/>
    <property type="evidence" value="ECO:0007669"/>
    <property type="project" value="InterPro"/>
</dbReference>
<keyword evidence="4" id="KW-0804">Transcription</keyword>
<dbReference type="SMART" id="SM00906">
    <property type="entry name" value="Fungal_trans"/>
    <property type="match status" value="1"/>
</dbReference>
<dbReference type="GO" id="GO:0008270">
    <property type="term" value="F:zinc ion binding"/>
    <property type="evidence" value="ECO:0007669"/>
    <property type="project" value="InterPro"/>
</dbReference>
<evidence type="ECO:0000259" key="7">
    <source>
        <dbReference type="PROSITE" id="PS50048"/>
    </source>
</evidence>
<sequence>MEDTDNVVRLAKACSICRKKKVKCDGTRPVCVPCRTFDFPCKYEDTVRRRKPNREEHIVELEKRVRSLQDELNDARSLKRRRLPSADDTAEHAQASDASDSELPSSTDGTTQVPFEAEAEANRGDGDGGSYTLKTPKGAMRFFGASSQFSIVSPEGVSWLESKTGNNAWRHVAQRNSSRWRLADWYPRILKDDYQTKCSHPLPSKTVILQLIEEYFATSNKILPLYDPESFMGMVNRQFSWNPSESPSWWAALNIVLALGYRQRAEGAAAASDDWQNCLGHVKNAMNVLTELYMRTSDLLAVQALLGLALFFQGTPNPQPLFMFSASAVRSAQSIGLHKSNSFGLPASQIEERRRVFWIAFILDADICQRTGRPAAQDTRDFSTPLPREDPPDGLGVLEVGNVKFNIFSALARFALIQRRVCDELYSTDAFRKTEEQLMADVRSCLEDIEAWKQSIPLVLRPQRNSSIHQHVFLTHILRLHFVYHCCHLNIHRVCLLPRRWPARPANETATPLGLLIGREHSMQQSSEAARAVIGLISQVRDDFGQSFEWSTVYFPGAASVALFSKILMDPLRSDSDADVALLHRVVTFLSKVASQEQDTYLDYVLALCSDFEIAARKEVLRAKNSSPKSMGISQPNFVRSQGQASQSDAPQPHFTADFNYNQPAQGATSDIPHWNLSAPDQSLLNSGQPSLPGPLSWNWQDMIAGIPPAFDFGAYEFDAPLEEL</sequence>
<evidence type="ECO:0000313" key="8">
    <source>
        <dbReference type="EMBL" id="CAG8230903.1"/>
    </source>
</evidence>
<feature type="compositionally biased region" description="Polar residues" evidence="6">
    <location>
        <begin position="96"/>
        <end position="110"/>
    </location>
</feature>
<dbReference type="AlphaFoldDB" id="A0A9W4I390"/>
<proteinExistence type="predicted"/>
<evidence type="ECO:0000256" key="4">
    <source>
        <dbReference type="ARBA" id="ARBA00023163"/>
    </source>
</evidence>
<dbReference type="Pfam" id="PF04082">
    <property type="entry name" value="Fungal_trans"/>
    <property type="match status" value="1"/>
</dbReference>
<dbReference type="SUPFAM" id="SSF57701">
    <property type="entry name" value="Zn2/Cys6 DNA-binding domain"/>
    <property type="match status" value="1"/>
</dbReference>
<feature type="domain" description="Zn(2)-C6 fungal-type" evidence="7">
    <location>
        <begin position="13"/>
        <end position="43"/>
    </location>
</feature>
<dbReference type="InterPro" id="IPR036864">
    <property type="entry name" value="Zn2-C6_fun-type_DNA-bd_sf"/>
</dbReference>
<evidence type="ECO:0000256" key="6">
    <source>
        <dbReference type="SAM" id="MobiDB-lite"/>
    </source>
</evidence>
<name>A0A9W4I390_9EURO</name>
<keyword evidence="2" id="KW-0805">Transcription regulation</keyword>
<dbReference type="CDD" id="cd12148">
    <property type="entry name" value="fungal_TF_MHR"/>
    <property type="match status" value="1"/>
</dbReference>
<keyword evidence="1" id="KW-0479">Metal-binding</keyword>
<dbReference type="InterPro" id="IPR050987">
    <property type="entry name" value="AtrR-like"/>
</dbReference>
<dbReference type="Pfam" id="PF00172">
    <property type="entry name" value="Zn_clus"/>
    <property type="match status" value="1"/>
</dbReference>
<feature type="compositionally biased region" description="Polar residues" evidence="6">
    <location>
        <begin position="626"/>
        <end position="650"/>
    </location>
</feature>
<comment type="caution">
    <text evidence="8">The sequence shown here is derived from an EMBL/GenBank/DDBJ whole genome shotgun (WGS) entry which is preliminary data.</text>
</comment>
<keyword evidence="3" id="KW-0238">DNA-binding</keyword>
<dbReference type="PANTHER" id="PTHR46910">
    <property type="entry name" value="TRANSCRIPTION FACTOR PDR1"/>
    <property type="match status" value="1"/>
</dbReference>
<dbReference type="Gene3D" id="4.10.240.10">
    <property type="entry name" value="Zn(2)-C6 fungal-type DNA-binding domain"/>
    <property type="match status" value="1"/>
</dbReference>
<dbReference type="OrthoDB" id="2156052at2759"/>
<feature type="region of interest" description="Disordered" evidence="6">
    <location>
        <begin position="76"/>
        <end position="110"/>
    </location>
</feature>
<protein>
    <recommendedName>
        <fullName evidence="7">Zn(2)-C6 fungal-type domain-containing protein</fullName>
    </recommendedName>
</protein>
<dbReference type="GO" id="GO:0003677">
    <property type="term" value="F:DNA binding"/>
    <property type="evidence" value="ECO:0007669"/>
    <property type="project" value="UniProtKB-KW"/>
</dbReference>
<dbReference type="EMBL" id="CAJVPD010000011">
    <property type="protein sequence ID" value="CAG8230903.1"/>
    <property type="molecule type" value="Genomic_DNA"/>
</dbReference>
<dbReference type="PANTHER" id="PTHR46910:SF25">
    <property type="entry name" value="ABC-TRANSPORTER-REGULATING TRANSCRIPTION FACTOR"/>
    <property type="match status" value="1"/>
</dbReference>
<dbReference type="PROSITE" id="PS50048">
    <property type="entry name" value="ZN2_CY6_FUNGAL_2"/>
    <property type="match status" value="1"/>
</dbReference>
<evidence type="ECO:0000256" key="2">
    <source>
        <dbReference type="ARBA" id="ARBA00023015"/>
    </source>
</evidence>
<feature type="region of interest" description="Disordered" evidence="6">
    <location>
        <begin position="626"/>
        <end position="663"/>
    </location>
</feature>
<evidence type="ECO:0000313" key="9">
    <source>
        <dbReference type="Proteomes" id="UP001152592"/>
    </source>
</evidence>
<dbReference type="GO" id="GO:0000981">
    <property type="term" value="F:DNA-binding transcription factor activity, RNA polymerase II-specific"/>
    <property type="evidence" value="ECO:0007669"/>
    <property type="project" value="InterPro"/>
</dbReference>
<gene>
    <name evidence="8" type="ORF">PSALAMII_LOCUS277</name>
</gene>
<dbReference type="SMART" id="SM00066">
    <property type="entry name" value="GAL4"/>
    <property type="match status" value="1"/>
</dbReference>
<dbReference type="InterPro" id="IPR007219">
    <property type="entry name" value="XnlR_reg_dom"/>
</dbReference>
<dbReference type="PROSITE" id="PS00463">
    <property type="entry name" value="ZN2_CY6_FUNGAL_1"/>
    <property type="match status" value="1"/>
</dbReference>
<dbReference type="CDD" id="cd00067">
    <property type="entry name" value="GAL4"/>
    <property type="match status" value="1"/>
</dbReference>
<evidence type="ECO:0000256" key="1">
    <source>
        <dbReference type="ARBA" id="ARBA00022723"/>
    </source>
</evidence>
<dbReference type="Proteomes" id="UP001152592">
    <property type="component" value="Unassembled WGS sequence"/>
</dbReference>
<keyword evidence="5" id="KW-0539">Nucleus</keyword>
<accession>A0A9W4I390</accession>
<evidence type="ECO:0000256" key="3">
    <source>
        <dbReference type="ARBA" id="ARBA00023125"/>
    </source>
</evidence>
<evidence type="ECO:0000256" key="5">
    <source>
        <dbReference type="ARBA" id="ARBA00023242"/>
    </source>
</evidence>
<organism evidence="8 9">
    <name type="scientific">Penicillium salamii</name>
    <dbReference type="NCBI Taxonomy" id="1612424"/>
    <lineage>
        <taxon>Eukaryota</taxon>
        <taxon>Fungi</taxon>
        <taxon>Dikarya</taxon>
        <taxon>Ascomycota</taxon>
        <taxon>Pezizomycotina</taxon>
        <taxon>Eurotiomycetes</taxon>
        <taxon>Eurotiomycetidae</taxon>
        <taxon>Eurotiales</taxon>
        <taxon>Aspergillaceae</taxon>
        <taxon>Penicillium</taxon>
    </lineage>
</organism>
<reference evidence="8" key="1">
    <citation type="submission" date="2021-07" db="EMBL/GenBank/DDBJ databases">
        <authorList>
            <person name="Branca A.L. A."/>
        </authorList>
    </citation>
    <scope>NUCLEOTIDE SEQUENCE</scope>
</reference>